<dbReference type="EMBL" id="JAAGYR010000008">
    <property type="protein sequence ID" value="NEN75734.1"/>
    <property type="molecule type" value="Genomic_DNA"/>
</dbReference>
<keyword evidence="2" id="KW-1185">Reference proteome</keyword>
<gene>
    <name evidence="1" type="ORF">F9B74_05255</name>
</gene>
<dbReference type="RefSeq" id="WP_163764333.1">
    <property type="nucleotide sequence ID" value="NZ_JAAGYR010000008.1"/>
</dbReference>
<dbReference type="InterPro" id="IPR011990">
    <property type="entry name" value="TPR-like_helical_dom_sf"/>
</dbReference>
<dbReference type="InterPro" id="IPR019734">
    <property type="entry name" value="TPR_rpt"/>
</dbReference>
<evidence type="ECO:0000313" key="2">
    <source>
        <dbReference type="Proteomes" id="UP000477651"/>
    </source>
</evidence>
<dbReference type="InterPro" id="IPR006597">
    <property type="entry name" value="Sel1-like"/>
</dbReference>
<accession>A0A6L9Y7G4</accession>
<protein>
    <submittedName>
        <fullName evidence="1">Uncharacterized protein</fullName>
    </submittedName>
</protein>
<dbReference type="Pfam" id="PF08238">
    <property type="entry name" value="Sel1"/>
    <property type="match status" value="22"/>
</dbReference>
<dbReference type="PANTHER" id="PTHR11102:SF160">
    <property type="entry name" value="ERAD-ASSOCIATED E3 UBIQUITIN-PROTEIN LIGASE COMPONENT HRD3"/>
    <property type="match status" value="1"/>
</dbReference>
<dbReference type="SMART" id="SM00028">
    <property type="entry name" value="TPR"/>
    <property type="match status" value="6"/>
</dbReference>
<dbReference type="Proteomes" id="UP000477651">
    <property type="component" value="Unassembled WGS sequence"/>
</dbReference>
<proteinExistence type="predicted"/>
<dbReference type="PANTHER" id="PTHR11102">
    <property type="entry name" value="SEL-1-LIKE PROTEIN"/>
    <property type="match status" value="1"/>
</dbReference>
<sequence length="1094" mass="126739">MLDNENTIINDTSLDFDRILMLAKNNNKNAQYQIGLAYLYGTGVLDNLPIQQDRKEAFKWFSLASEQFHADAKYQLGMLYLIGQDISQDYQKASELFFDIAMFNNHSKAKNILGVMYQQGKGEVKDYSNAVYWFKQAVEQGNIEAKVNLGLLYQEGLGVSKDLLKAIELLEEAAKENNTLALYHLENICMQEKGKENQSKNRLNFYHSDIEAKRVLLHVAIERIKKNFNFEQQSYRKVIDSIDLFSYVDFAIANIEYNEKNNNLAIPFGNNSNITSNNVIEKEYIDKEKSVISSALQYEDGDNILNKFQISFDTLVNLASKGDRKYQNLLGHFYKKNNKIDEAIYWYEKAAKNGLADAQYGLGLILAEKEEYDKAYIQFLEAAKQDHIKAQNDLAYYFEKGIGVEQNTSYALGWYKKAAKKGYTLAQNNLGIIYENGDLVKQDYYQAGKWYLAAAKQGYAEAQYNVALLYMEGLGVTKNEKKAIYWLSKAVEQNFFEAILLLADQYFYGENIKKDPKYAIELYRQAISNQNNNLEAHYKLANAYFYQKYFSDAIYHFTIAAEQDYIDAQLKLANLYRTKINKNIYNVQKALEWLSIAAKQDSEEAICQLAQIYFEGKEITINYELAYYWSKKAADKYNNVIALYQLGLMYQNGYFCQQNYKKAIEYYLKSLDMNGGEAFYHLAYLYEKGLGIEKNLDQAEEFYIKAVQQNNVNAMYRLGLLYDDGLKGYYDDEKAREWYKKAARRKHPEAICRIGMMYEDGRGGVQQNLQYAIAKYSEAKELGCIEAIFSLAYLYEEEGNITKAFPLYLDAAKKGHILAQTNLALIYSRGISDIGLDFDSAIFWYRKAAEQNYAIAQYYLGTFYEEGEYIEKDIKQAELLYYQASIQGFQLATQRLNLLKNQKLDCEIDYPIRYWTIKAREPENFYKKSVNMQIRNVSYEKEEKSNLDEELGWLKSISKRDKDRNILESYQSALENRDIESIFQLAKLYEKGYNVQLNMDRSIDCYNYAANLGHIEAIKYLGKFYSEKGTEEDFSESLVWWLKAADAGDSEAQYEVGCIYEEGKGVLSNIDEALSWYEKAATQGNIKAELKLIR</sequence>
<dbReference type="SUPFAM" id="SSF81901">
    <property type="entry name" value="HCP-like"/>
    <property type="match status" value="5"/>
</dbReference>
<dbReference type="InterPro" id="IPR050767">
    <property type="entry name" value="Sel1_AlgK"/>
</dbReference>
<dbReference type="SMART" id="SM00671">
    <property type="entry name" value="SEL1"/>
    <property type="match status" value="23"/>
</dbReference>
<dbReference type="Gene3D" id="1.25.40.10">
    <property type="entry name" value="Tetratricopeptide repeat domain"/>
    <property type="match status" value="5"/>
</dbReference>
<organism evidence="1 2">
    <name type="scientific">Pelistega ratti</name>
    <dbReference type="NCBI Taxonomy" id="2652177"/>
    <lineage>
        <taxon>Bacteria</taxon>
        <taxon>Pseudomonadati</taxon>
        <taxon>Pseudomonadota</taxon>
        <taxon>Betaproteobacteria</taxon>
        <taxon>Burkholderiales</taxon>
        <taxon>Alcaligenaceae</taxon>
        <taxon>Pelistega</taxon>
    </lineage>
</organism>
<name>A0A6L9Y7G4_9BURK</name>
<evidence type="ECO:0000313" key="1">
    <source>
        <dbReference type="EMBL" id="NEN75734.1"/>
    </source>
</evidence>
<comment type="caution">
    <text evidence="1">The sequence shown here is derived from an EMBL/GenBank/DDBJ whole genome shotgun (WGS) entry which is preliminary data.</text>
</comment>
<dbReference type="AlphaFoldDB" id="A0A6L9Y7G4"/>
<reference evidence="1 2" key="1">
    <citation type="submission" date="2020-02" db="EMBL/GenBank/DDBJ databases">
        <title>Pelistega sp. NLN82 were isolated from wild rodents of the Hainan Island.</title>
        <authorList>
            <person name="Niu N."/>
            <person name="Zhou J."/>
        </authorList>
    </citation>
    <scope>NUCLEOTIDE SEQUENCE [LARGE SCALE GENOMIC DNA]</scope>
    <source>
        <strain evidence="1 2">NLN82</strain>
    </source>
</reference>